<dbReference type="PANTHER" id="PTHR43301:SF3">
    <property type="entry name" value="ARABINAN ENDO-1,5-ALPHA-L-ARABINOSIDASE A-RELATED"/>
    <property type="match status" value="1"/>
</dbReference>
<keyword evidence="4" id="KW-1185">Reference proteome</keyword>
<dbReference type="RefSeq" id="WP_046591993.1">
    <property type="nucleotide sequence ID" value="NZ_LAVA02000065.1"/>
</dbReference>
<dbReference type="Proteomes" id="UP000034196">
    <property type="component" value="Unassembled WGS sequence"/>
</dbReference>
<dbReference type="SUPFAM" id="SSF75005">
    <property type="entry name" value="Arabinanase/levansucrase/invertase"/>
    <property type="match status" value="1"/>
</dbReference>
<gene>
    <name evidence="3" type="ORF">WN71_025680</name>
</gene>
<feature type="signal peptide" evidence="1">
    <location>
        <begin position="1"/>
        <end position="40"/>
    </location>
</feature>
<comment type="caution">
    <text evidence="3">The sequence shown here is derived from an EMBL/GenBank/DDBJ whole genome shotgun (WGS) entry which is preliminary data.</text>
</comment>
<dbReference type="OrthoDB" id="9758923at2"/>
<keyword evidence="1" id="KW-0732">Signal</keyword>
<dbReference type="Pfam" id="PF05270">
    <property type="entry name" value="AbfB"/>
    <property type="match status" value="1"/>
</dbReference>
<evidence type="ECO:0000256" key="1">
    <source>
        <dbReference type="SAM" id="SignalP"/>
    </source>
</evidence>
<dbReference type="CDD" id="cd23399">
    <property type="entry name" value="beta-trefoil_ABD_ABFB"/>
    <property type="match status" value="1"/>
</dbReference>
<dbReference type="PANTHER" id="PTHR43301">
    <property type="entry name" value="ARABINAN ENDO-1,5-ALPHA-L-ARABINOSIDASE"/>
    <property type="match status" value="1"/>
</dbReference>
<dbReference type="CDD" id="cd08983">
    <property type="entry name" value="GH43_Bt3655-like"/>
    <property type="match status" value="1"/>
</dbReference>
<dbReference type="SUPFAM" id="SSF110221">
    <property type="entry name" value="AbfB domain"/>
    <property type="match status" value="1"/>
</dbReference>
<dbReference type="AlphaFoldDB" id="A0A1J4NRQ4"/>
<protein>
    <submittedName>
        <fullName evidence="3">Alpha-L-arabinofuranosidase</fullName>
    </submittedName>
</protein>
<feature type="chain" id="PRO_5009631137" evidence="1">
    <location>
        <begin position="41"/>
        <end position="466"/>
    </location>
</feature>
<sequence length="466" mass="51268">MSARTPAGPPPSRRRFLGMAATVPLASATALSLGAAPAEAATYAAYVMAYFTESPDMLAANYGLHLAVSTDGLEWTPLHQNAPVATPTAGSLGLRDPFVLRKQDGTFVVLATDLNGTDWSYVSQYIHVWDSTDLRTFTGYRRLKLHDLNTHAWAPESYWDAGRGQYGVIYSAVDASGHNVIMVNYTSDFVTAGSPQVFFDPGYDVIDGDLAVGVNGVNYLYFKKNSTLVGARSTSLDPGSFTEFSTAVSHGGTEAPTLVKSLASATYYLWGDTWDPNGVFYAWQTGDLSAGTWTALDQKRYTQPLNSKHCGIQPITATEYANLVAQWGTPAWNRLKSYNYPGRYVRHSDFAGRIDAYAFDPYPDSQWTLVPGLADSTGVSFQSVNYPTRYLRHYDYALRLDVNDGTSTFAQDATFHRTAGLADSTWASFRSHNYPTRYIRHSDYALRIDPVSTATDQQDATFHVGY</sequence>
<dbReference type="InterPro" id="IPR050727">
    <property type="entry name" value="GH43_arabinanases"/>
</dbReference>
<dbReference type="GO" id="GO:0046556">
    <property type="term" value="F:alpha-L-arabinofuranosidase activity"/>
    <property type="evidence" value="ECO:0007669"/>
    <property type="project" value="InterPro"/>
</dbReference>
<dbReference type="Gene3D" id="2.80.10.50">
    <property type="match status" value="1"/>
</dbReference>
<evidence type="ECO:0000259" key="2">
    <source>
        <dbReference type="Pfam" id="PF05270"/>
    </source>
</evidence>
<dbReference type="InterPro" id="IPR023296">
    <property type="entry name" value="Glyco_hydro_beta-prop_sf"/>
</dbReference>
<evidence type="ECO:0000313" key="4">
    <source>
        <dbReference type="Proteomes" id="UP000034196"/>
    </source>
</evidence>
<dbReference type="InterPro" id="IPR036195">
    <property type="entry name" value="AbfB_ABD_sf"/>
</dbReference>
<dbReference type="Gene3D" id="2.115.10.20">
    <property type="entry name" value="Glycosyl hydrolase domain, family 43"/>
    <property type="match status" value="1"/>
</dbReference>
<dbReference type="GO" id="GO:0046373">
    <property type="term" value="P:L-arabinose metabolic process"/>
    <property type="evidence" value="ECO:0007669"/>
    <property type="project" value="InterPro"/>
</dbReference>
<reference evidence="3" key="1">
    <citation type="submission" date="2016-10" db="EMBL/GenBank/DDBJ databases">
        <title>Genome sequence of Streptomyces mangrovisoli MUSC 149.</title>
        <authorList>
            <person name="Lee L.-H."/>
            <person name="Ser H.-L."/>
        </authorList>
    </citation>
    <scope>NUCLEOTIDE SEQUENCE [LARGE SCALE GENOMIC DNA]</scope>
    <source>
        <strain evidence="3">MUSC 149</strain>
    </source>
</reference>
<proteinExistence type="predicted"/>
<evidence type="ECO:0000313" key="3">
    <source>
        <dbReference type="EMBL" id="OIJ65063.1"/>
    </source>
</evidence>
<dbReference type="InterPro" id="IPR006311">
    <property type="entry name" value="TAT_signal"/>
</dbReference>
<dbReference type="EMBL" id="LAVA02000065">
    <property type="protein sequence ID" value="OIJ65063.1"/>
    <property type="molecule type" value="Genomic_DNA"/>
</dbReference>
<organism evidence="3 4">
    <name type="scientific">Streptomyces mangrovisoli</name>
    <dbReference type="NCBI Taxonomy" id="1428628"/>
    <lineage>
        <taxon>Bacteria</taxon>
        <taxon>Bacillati</taxon>
        <taxon>Actinomycetota</taxon>
        <taxon>Actinomycetes</taxon>
        <taxon>Kitasatosporales</taxon>
        <taxon>Streptomycetaceae</taxon>
        <taxon>Streptomyces</taxon>
    </lineage>
</organism>
<dbReference type="PROSITE" id="PS51318">
    <property type="entry name" value="TAT"/>
    <property type="match status" value="1"/>
</dbReference>
<feature type="domain" description="Alpha-L-arabinofuranosidase B arabinose-binding" evidence="2">
    <location>
        <begin position="334"/>
        <end position="464"/>
    </location>
</feature>
<dbReference type="STRING" id="1428628.WN71_025680"/>
<dbReference type="InterPro" id="IPR007934">
    <property type="entry name" value="AbfB_ABD"/>
</dbReference>
<accession>A0A1J4NRQ4</accession>
<name>A0A1J4NRQ4_9ACTN</name>